<dbReference type="GO" id="GO:0008270">
    <property type="term" value="F:zinc ion binding"/>
    <property type="evidence" value="ECO:0007669"/>
    <property type="project" value="UniProtKB-KW"/>
</dbReference>
<dbReference type="Pfam" id="PF04757">
    <property type="entry name" value="Pex2_Pex12"/>
    <property type="match status" value="1"/>
</dbReference>
<accession>A0A2V2VKX0</accession>
<dbReference type="VEuPathDB" id="TriTrypDB:TCDM_08315"/>
<dbReference type="GO" id="GO:0016558">
    <property type="term" value="P:protein import into peroxisome matrix"/>
    <property type="evidence" value="ECO:0007669"/>
    <property type="project" value="InterPro"/>
</dbReference>
<keyword evidence="14" id="KW-0576">Peroxisome</keyword>
<keyword evidence="8" id="KW-0863">Zinc-finger</keyword>
<dbReference type="VEuPathDB" id="TriTrypDB:TcCLB.508479.230"/>
<dbReference type="VEuPathDB" id="TriTrypDB:C3747_261g24"/>
<keyword evidence="13" id="KW-0472">Membrane</keyword>
<evidence type="ECO:0000313" key="19">
    <source>
        <dbReference type="EMBL" id="PWU96062.1"/>
    </source>
</evidence>
<dbReference type="PROSITE" id="PS00518">
    <property type="entry name" value="ZF_RING_1"/>
    <property type="match status" value="1"/>
</dbReference>
<reference evidence="19 20" key="1">
    <citation type="journal article" date="2018" name="Microb. Genom.">
        <title>Expanding an expanded genome: long-read sequencing of Trypanosoma cruzi.</title>
        <authorList>
            <person name="Berna L."/>
            <person name="Rodriguez M."/>
            <person name="Chiribao M.L."/>
            <person name="Parodi-Talice A."/>
            <person name="Pita S."/>
            <person name="Rijo G."/>
            <person name="Alvarez-Valin F."/>
            <person name="Robello C."/>
        </authorList>
    </citation>
    <scope>NUCLEOTIDE SEQUENCE [LARGE SCALE GENOMIC DNA]</scope>
    <source>
        <strain evidence="19 20">TCC</strain>
    </source>
</reference>
<evidence type="ECO:0000256" key="5">
    <source>
        <dbReference type="ARBA" id="ARBA00022679"/>
    </source>
</evidence>
<keyword evidence="9" id="KW-0833">Ubl conjugation pathway</keyword>
<dbReference type="GO" id="GO:0005778">
    <property type="term" value="C:peroxisomal membrane"/>
    <property type="evidence" value="ECO:0007669"/>
    <property type="project" value="UniProtKB-SubCell"/>
</dbReference>
<evidence type="ECO:0000256" key="6">
    <source>
        <dbReference type="ARBA" id="ARBA00022692"/>
    </source>
</evidence>
<keyword evidence="10" id="KW-0862">Zinc</keyword>
<dbReference type="PANTHER" id="PTHR48178">
    <property type="entry name" value="PEROXISOME BIOGENESIS FACTOR 2"/>
    <property type="match status" value="1"/>
</dbReference>
<keyword evidence="5" id="KW-0808">Transferase</keyword>
<keyword evidence="6" id="KW-0812">Transmembrane</keyword>
<organism evidence="19 20">
    <name type="scientific">Trypanosoma cruzi</name>
    <dbReference type="NCBI Taxonomy" id="5693"/>
    <lineage>
        <taxon>Eukaryota</taxon>
        <taxon>Discoba</taxon>
        <taxon>Euglenozoa</taxon>
        <taxon>Kinetoplastea</taxon>
        <taxon>Metakinetoplastina</taxon>
        <taxon>Trypanosomatida</taxon>
        <taxon>Trypanosomatidae</taxon>
        <taxon>Trypanosoma</taxon>
        <taxon>Schizotrypanum</taxon>
    </lineage>
</organism>
<evidence type="ECO:0000256" key="16">
    <source>
        <dbReference type="ARBA" id="ARBA00034438"/>
    </source>
</evidence>
<keyword evidence="12" id="KW-1133">Transmembrane helix</keyword>
<protein>
    <recommendedName>
        <fullName evidence="17">RING-type E3 ubiquitin transferase (cysteine targeting)</fullName>
        <ecNumber evidence="17">2.3.2.36</ecNumber>
    </recommendedName>
    <alternativeName>
        <fullName evidence="15">Peroxin-2</fullName>
    </alternativeName>
</protein>
<dbReference type="VEuPathDB" id="TriTrypDB:Tc_MARK_5116"/>
<evidence type="ECO:0000256" key="13">
    <source>
        <dbReference type="ARBA" id="ARBA00023136"/>
    </source>
</evidence>
<evidence type="ECO:0000256" key="8">
    <source>
        <dbReference type="ARBA" id="ARBA00022771"/>
    </source>
</evidence>
<dbReference type="Proteomes" id="UP000246078">
    <property type="component" value="Unassembled WGS sequence"/>
</dbReference>
<name>A0A2V2VKX0_TRYCR</name>
<evidence type="ECO:0000256" key="9">
    <source>
        <dbReference type="ARBA" id="ARBA00022786"/>
    </source>
</evidence>
<dbReference type="InterPro" id="IPR017907">
    <property type="entry name" value="Znf_RING_CS"/>
</dbReference>
<dbReference type="InterPro" id="IPR025654">
    <property type="entry name" value="PEX2/10"/>
</dbReference>
<evidence type="ECO:0000256" key="14">
    <source>
        <dbReference type="ARBA" id="ARBA00023140"/>
    </source>
</evidence>
<comment type="pathway">
    <text evidence="2">Protein modification; protein ubiquitination.</text>
</comment>
<evidence type="ECO:0000256" key="2">
    <source>
        <dbReference type="ARBA" id="ARBA00004906"/>
    </source>
</evidence>
<dbReference type="VEuPathDB" id="TriTrypDB:TcG_06597"/>
<comment type="caution">
    <text evidence="19">The sequence shown here is derived from an EMBL/GenBank/DDBJ whole genome shotgun (WGS) entry which is preliminary data.</text>
</comment>
<gene>
    <name evidence="19" type="ORF">C3747_261g24</name>
</gene>
<feature type="domain" description="Pex N-terminal" evidence="18">
    <location>
        <begin position="51"/>
        <end position="265"/>
    </location>
</feature>
<keyword evidence="11" id="KW-0653">Protein transport</keyword>
<dbReference type="SUPFAM" id="SSF57850">
    <property type="entry name" value="RING/U-box"/>
    <property type="match status" value="1"/>
</dbReference>
<sequence length="331" mass="37378">MSWVVDSAGAQFPLAMVMKQQGALPTSQTFTALPENHVLRVFQLGALQTQAELVDILRSSLFDIFDLDALQSYRYAYQDELVFFLDVILYWGSTWRRSQSIGDRLGNIVMRDETKALENGQSSVVRLVPSLAPTRGRLLVHAILTVLVPYLVRKLQRKSMEEDWEGENPGSLRAHVAKTIRIASTAWAAFSLLHTLHFLATAQYRTLVERLLSLRLVYGSQSTQRVTNLMYLNQHVMWQTWSSFLAVLNIGRYLSRLTRSLQAFTSPSGSLTLGDNVCCACHSHPTIGQRSNCGHLYCYYCIKSRLLDPRLAGSFRCLRCGTTVHTAFPLQ</sequence>
<comment type="catalytic activity">
    <reaction evidence="16">
        <text>[E2 ubiquitin-conjugating enzyme]-S-ubiquitinyl-L-cysteine + [acceptor protein]-L-cysteine = [E2 ubiquitin-conjugating enzyme]-L-cysteine + [acceptor protein]-S-ubiquitinyl-L-cysteine.</text>
        <dbReference type="EC" id="2.3.2.36"/>
    </reaction>
</comment>
<evidence type="ECO:0000256" key="11">
    <source>
        <dbReference type="ARBA" id="ARBA00022927"/>
    </source>
</evidence>
<evidence type="ECO:0000256" key="12">
    <source>
        <dbReference type="ARBA" id="ARBA00022989"/>
    </source>
</evidence>
<dbReference type="EC" id="2.3.2.36" evidence="17"/>
<dbReference type="VEuPathDB" id="TriTrypDB:BCY84_13600"/>
<evidence type="ECO:0000259" key="18">
    <source>
        <dbReference type="Pfam" id="PF04757"/>
    </source>
</evidence>
<evidence type="ECO:0000256" key="1">
    <source>
        <dbReference type="ARBA" id="ARBA00004585"/>
    </source>
</evidence>
<proteinExistence type="inferred from homology"/>
<evidence type="ECO:0000256" key="7">
    <source>
        <dbReference type="ARBA" id="ARBA00022723"/>
    </source>
</evidence>
<evidence type="ECO:0000313" key="20">
    <source>
        <dbReference type="Proteomes" id="UP000246078"/>
    </source>
</evidence>
<evidence type="ECO:0000256" key="15">
    <source>
        <dbReference type="ARBA" id="ARBA00032511"/>
    </source>
</evidence>
<comment type="similarity">
    <text evidence="3">Belongs to the pex2/pex10/pex12 family.</text>
</comment>
<dbReference type="EMBL" id="PRFC01000261">
    <property type="protein sequence ID" value="PWU96062.1"/>
    <property type="molecule type" value="Genomic_DNA"/>
</dbReference>
<evidence type="ECO:0000256" key="3">
    <source>
        <dbReference type="ARBA" id="ARBA00008704"/>
    </source>
</evidence>
<dbReference type="GO" id="GO:0061630">
    <property type="term" value="F:ubiquitin protein ligase activity"/>
    <property type="evidence" value="ECO:0007669"/>
    <property type="project" value="UniProtKB-EC"/>
</dbReference>
<evidence type="ECO:0000256" key="10">
    <source>
        <dbReference type="ARBA" id="ARBA00022833"/>
    </source>
</evidence>
<dbReference type="AlphaFoldDB" id="A0A2V2VKX0"/>
<dbReference type="InterPro" id="IPR006845">
    <property type="entry name" value="Pex_N"/>
</dbReference>
<evidence type="ECO:0000256" key="17">
    <source>
        <dbReference type="ARBA" id="ARBA00034523"/>
    </source>
</evidence>
<keyword evidence="7" id="KW-0479">Metal-binding</keyword>
<comment type="subcellular location">
    <subcellularLocation>
        <location evidence="1">Peroxisome membrane</location>
        <topology evidence="1">Multi-pass membrane protein</topology>
    </subcellularLocation>
</comment>
<dbReference type="VEuPathDB" id="TriTrypDB:TcBrA4_0081990"/>
<keyword evidence="4" id="KW-0813">Transport</keyword>
<dbReference type="VEuPathDB" id="TriTrypDB:TCSYLVIO_006416"/>
<dbReference type="VEuPathDB" id="TriTrypDB:ECC02_002326"/>
<evidence type="ECO:0000256" key="4">
    <source>
        <dbReference type="ARBA" id="ARBA00022448"/>
    </source>
</evidence>
<dbReference type="PANTHER" id="PTHR48178:SF1">
    <property type="entry name" value="PEROXISOME BIOGENESIS FACTOR 2"/>
    <property type="match status" value="1"/>
</dbReference>
<dbReference type="VEuPathDB" id="TriTrypDB:C4B63_11g478"/>